<dbReference type="Gene3D" id="3.40.1280.10">
    <property type="match status" value="1"/>
</dbReference>
<accession>A0ABX8DE52</accession>
<gene>
    <name evidence="5" type="primary">trmJ</name>
    <name evidence="7" type="ORF">KHX94_18100</name>
</gene>
<evidence type="ECO:0000256" key="2">
    <source>
        <dbReference type="ARBA" id="ARBA00022603"/>
    </source>
</evidence>
<keyword evidence="3 7" id="KW-0808">Transferase</keyword>
<comment type="catalytic activity">
    <reaction evidence="5">
        <text>uridine(32) in tRNA + S-adenosyl-L-methionine = 2'-O-methyluridine(32) in tRNA + S-adenosyl-L-homocysteine + H(+)</text>
        <dbReference type="Rhea" id="RHEA:42936"/>
        <dbReference type="Rhea" id="RHEA-COMP:10107"/>
        <dbReference type="Rhea" id="RHEA-COMP:10290"/>
        <dbReference type="ChEBI" id="CHEBI:15378"/>
        <dbReference type="ChEBI" id="CHEBI:57856"/>
        <dbReference type="ChEBI" id="CHEBI:59789"/>
        <dbReference type="ChEBI" id="CHEBI:65315"/>
        <dbReference type="ChEBI" id="CHEBI:74478"/>
        <dbReference type="EC" id="2.1.1.200"/>
    </reaction>
</comment>
<dbReference type="CDD" id="cd18093">
    <property type="entry name" value="SpoU-like_TrmJ"/>
    <property type="match status" value="1"/>
</dbReference>
<keyword evidence="8" id="KW-1185">Reference proteome</keyword>
<evidence type="ECO:0000256" key="5">
    <source>
        <dbReference type="RuleBase" id="RU362024"/>
    </source>
</evidence>
<evidence type="ECO:0000259" key="6">
    <source>
        <dbReference type="Pfam" id="PF00588"/>
    </source>
</evidence>
<sequence length="231" mass="25092">MQLSFILVSPARAANIGAAARALKTQGFNSLIVVQSQAHREDEASWVACGAVGVLENIREAPSLSAIADEFDLLIATTARERGNPRQYLTPSQVVTSLGSQQQSLQNVAIVFGCEASGLSNSDLELCDLLSYIPIAQEYPSLNLAQAVMVYAYELGQAFHSTAHMPGIQQSTADAPQLKALLEKSASLLQKLEVDDDQKLQRWLQETLSQFGDRDVKMAHQLLGDILKKLP</sequence>
<evidence type="ECO:0000256" key="1">
    <source>
        <dbReference type="ARBA" id="ARBA00007228"/>
    </source>
</evidence>
<comment type="catalytic activity">
    <reaction evidence="5">
        <text>cytidine(32) in tRNA + S-adenosyl-L-methionine = 2'-O-methylcytidine(32) in tRNA + S-adenosyl-L-homocysteine + H(+)</text>
        <dbReference type="Rhea" id="RHEA:42932"/>
        <dbReference type="Rhea" id="RHEA-COMP:10288"/>
        <dbReference type="Rhea" id="RHEA-COMP:10289"/>
        <dbReference type="ChEBI" id="CHEBI:15378"/>
        <dbReference type="ChEBI" id="CHEBI:57856"/>
        <dbReference type="ChEBI" id="CHEBI:59789"/>
        <dbReference type="ChEBI" id="CHEBI:74495"/>
        <dbReference type="ChEBI" id="CHEBI:82748"/>
        <dbReference type="EC" id="2.1.1.200"/>
    </reaction>
</comment>
<comment type="function">
    <text evidence="5">Catalyzes the formation of 2'O-methylated cytidine (Cm32) or 2'O-methylated uridine (Um32) at position 32 in tRNA.</text>
</comment>
<dbReference type="EC" id="2.1.1.200" evidence="5"/>
<keyword evidence="4 5" id="KW-0949">S-adenosyl-L-methionine</keyword>
<dbReference type="EMBL" id="CP074572">
    <property type="protein sequence ID" value="QVK23014.1"/>
    <property type="molecule type" value="Genomic_DNA"/>
</dbReference>
<dbReference type="PANTHER" id="PTHR42786">
    <property type="entry name" value="TRNA/RRNA METHYLTRANSFERASE"/>
    <property type="match status" value="1"/>
</dbReference>
<evidence type="ECO:0000256" key="4">
    <source>
        <dbReference type="ARBA" id="ARBA00022691"/>
    </source>
</evidence>
<dbReference type="PIRSF" id="PIRSF004808">
    <property type="entry name" value="LasT"/>
    <property type="match status" value="1"/>
</dbReference>
<dbReference type="InterPro" id="IPR001537">
    <property type="entry name" value="SpoU_MeTrfase"/>
</dbReference>
<reference evidence="7 8" key="1">
    <citation type="journal article" date="2012" name="Int. J. Syst. Evol. Microbiol.">
        <title>Shewanella dokdonensis sp. nov., isolated from seawater.</title>
        <authorList>
            <person name="Sung H.R."/>
            <person name="Yoon J.H."/>
            <person name="Ghim S.Y."/>
        </authorList>
    </citation>
    <scope>NUCLEOTIDE SEQUENCE [LARGE SCALE GENOMIC DNA]</scope>
    <source>
        <strain evidence="7 8">DSM 23626</strain>
    </source>
</reference>
<dbReference type="NCBIfam" id="TIGR00050">
    <property type="entry name" value="rRNA_methyl_1"/>
    <property type="match status" value="1"/>
</dbReference>
<dbReference type="RefSeq" id="WP_213681657.1">
    <property type="nucleotide sequence ID" value="NZ_CP074572.1"/>
</dbReference>
<keyword evidence="5" id="KW-0963">Cytoplasm</keyword>
<dbReference type="GO" id="GO:0008168">
    <property type="term" value="F:methyltransferase activity"/>
    <property type="evidence" value="ECO:0007669"/>
    <property type="project" value="UniProtKB-KW"/>
</dbReference>
<dbReference type="SUPFAM" id="SSF75217">
    <property type="entry name" value="alpha/beta knot"/>
    <property type="match status" value="1"/>
</dbReference>
<dbReference type="Proteomes" id="UP000676428">
    <property type="component" value="Chromosome"/>
</dbReference>
<evidence type="ECO:0000313" key="8">
    <source>
        <dbReference type="Proteomes" id="UP000676428"/>
    </source>
</evidence>
<dbReference type="InterPro" id="IPR004384">
    <property type="entry name" value="RNA_MeTrfase_TrmJ/LasT"/>
</dbReference>
<dbReference type="GO" id="GO:0032259">
    <property type="term" value="P:methylation"/>
    <property type="evidence" value="ECO:0007669"/>
    <property type="project" value="UniProtKB-KW"/>
</dbReference>
<proteinExistence type="inferred from homology"/>
<dbReference type="PANTHER" id="PTHR42786:SF1">
    <property type="entry name" value="TRNA (CYTIDINE_URIDINE-2'-O-)-METHYLTRANSFERASE TRMJ"/>
    <property type="match status" value="1"/>
</dbReference>
<evidence type="ECO:0000256" key="3">
    <source>
        <dbReference type="ARBA" id="ARBA00022679"/>
    </source>
</evidence>
<name>A0ABX8DE52_9GAMM</name>
<keyword evidence="2 5" id="KW-0489">Methyltransferase</keyword>
<organism evidence="7 8">
    <name type="scientific">Shewanella dokdonensis</name>
    <dbReference type="NCBI Taxonomy" id="712036"/>
    <lineage>
        <taxon>Bacteria</taxon>
        <taxon>Pseudomonadati</taxon>
        <taxon>Pseudomonadota</taxon>
        <taxon>Gammaproteobacteria</taxon>
        <taxon>Alteromonadales</taxon>
        <taxon>Shewanellaceae</taxon>
        <taxon>Shewanella</taxon>
    </lineage>
</organism>
<protein>
    <recommendedName>
        <fullName evidence="5">tRNA (cytidine/uridine-2'-O-)-methyltransferase TrmJ</fullName>
        <ecNumber evidence="5">2.1.1.200</ecNumber>
    </recommendedName>
    <alternativeName>
        <fullName evidence="5">tRNA (cytidine(32)/uridine(32)-2'-O)-methyltransferase</fullName>
    </alternativeName>
    <alternativeName>
        <fullName evidence="5">tRNA Cm32/Um32 methyltransferase</fullName>
    </alternativeName>
</protein>
<dbReference type="NCBIfam" id="NF007752">
    <property type="entry name" value="PRK10433.1"/>
    <property type="match status" value="1"/>
</dbReference>
<feature type="domain" description="tRNA/rRNA methyltransferase SpoU type" evidence="6">
    <location>
        <begin position="3"/>
        <end position="153"/>
    </location>
</feature>
<keyword evidence="5" id="KW-0819">tRNA processing</keyword>
<dbReference type="InterPro" id="IPR029028">
    <property type="entry name" value="Alpha/beta_knot_MTases"/>
</dbReference>
<comment type="subcellular location">
    <subcellularLocation>
        <location evidence="5">Cytoplasm</location>
    </subcellularLocation>
</comment>
<dbReference type="Pfam" id="PF00588">
    <property type="entry name" value="SpoU_methylase"/>
    <property type="match status" value="1"/>
</dbReference>
<comment type="similarity">
    <text evidence="1">Belongs to the class IV-like SAM-binding methyltransferase superfamily. RNA methyltransferase TrmH family.</text>
</comment>
<comment type="subunit">
    <text evidence="5">Homodimer.</text>
</comment>
<dbReference type="InterPro" id="IPR029026">
    <property type="entry name" value="tRNA_m1G_MTases_N"/>
</dbReference>
<evidence type="ECO:0000313" key="7">
    <source>
        <dbReference type="EMBL" id="QVK23014.1"/>
    </source>
</evidence>